<dbReference type="AlphaFoldDB" id="A0A652YWS6"/>
<sequence length="361" mass="39891">MEYKFVGPKAWRAITKAIQTAGPRYAAVAFLGSDAPKLMPLTLGDVLVTNASDSAVRSHSTSPQAIETYLAAGVEVWSSGALHAKVIATAERAVIGSANASARSSRRTNEASVISGTDAMIAWTRAFVIAEKSESEQVTAQDLPRLNALWADGADQDNDRFGVPGINTSADELVTTSDARFFVCNYGEVDVDEVAGKEMNRIVRRAHRSTNFGTDWLVLEDGDEFRIDDVLFLWDDDGLEAPVVFIDIPRDQADGSRYQAYRYRTDLDWKSWDELEEALDSSNYQRLLPDDLYIEGDLSYWNADLARALLDVWDLTAPLPTPRIVYDPELVPAGPASRSDAIPHRAPRFRKIARLAPESHL</sequence>
<protein>
    <submittedName>
        <fullName evidence="1">Uncharacterized protein</fullName>
    </submittedName>
</protein>
<comment type="caution">
    <text evidence="1">The sequence shown here is derived from an EMBL/GenBank/DDBJ whole genome shotgun (WGS) entry which is preliminary data.</text>
</comment>
<dbReference type="Gene3D" id="3.30.870.10">
    <property type="entry name" value="Endonuclease Chain A"/>
    <property type="match status" value="1"/>
</dbReference>
<proteinExistence type="predicted"/>
<dbReference type="EMBL" id="VNIQ01000001">
    <property type="protein sequence ID" value="TYQ08153.1"/>
    <property type="molecule type" value="Genomic_DNA"/>
</dbReference>
<organism evidence="1">
    <name type="scientific">Nocardia globerula</name>
    <dbReference type="NCBI Taxonomy" id="1818"/>
    <lineage>
        <taxon>Bacteria</taxon>
        <taxon>Bacillati</taxon>
        <taxon>Actinomycetota</taxon>
        <taxon>Actinomycetes</taxon>
        <taxon>Mycobacteriales</taxon>
        <taxon>Nocardiaceae</taxon>
        <taxon>Nocardia</taxon>
    </lineage>
</organism>
<gene>
    <name evidence="1" type="ORF">FNL38_101524</name>
</gene>
<dbReference type="CDD" id="cd09117">
    <property type="entry name" value="PLDc_Bfil_DEXD_like"/>
    <property type="match status" value="1"/>
</dbReference>
<name>A0A652YWS6_NOCGL</name>
<accession>A0A652YWS6</accession>
<evidence type="ECO:0000313" key="1">
    <source>
        <dbReference type="EMBL" id="TYQ08153.1"/>
    </source>
</evidence>
<reference evidence="1" key="1">
    <citation type="submission" date="2019-07" db="EMBL/GenBank/DDBJ databases">
        <title>Genomic Encyclopedia of Type Strains, Phase IV (KMG-IV): sequencing the most valuable type-strain genomes for metagenomic binning, comparative biology and taxonomic classification.</title>
        <authorList>
            <person name="Goeker M."/>
        </authorList>
    </citation>
    <scope>NUCLEOTIDE SEQUENCE</scope>
    <source>
        <strain evidence="1">DSM 44596</strain>
    </source>
</reference>